<dbReference type="OrthoDB" id="7752at10239"/>
<keyword evidence="5" id="KW-1273">Viral capsid maturation</keyword>
<dbReference type="GeneID" id="26634117"/>
<evidence type="ECO:0000256" key="4">
    <source>
        <dbReference type="ARBA" id="ARBA00022950"/>
    </source>
</evidence>
<protein>
    <submittedName>
        <fullName evidence="7">Putative prohead protease</fullName>
    </submittedName>
</protein>
<evidence type="ECO:0000256" key="3">
    <source>
        <dbReference type="ARBA" id="ARBA00022801"/>
    </source>
</evidence>
<evidence type="ECO:0000256" key="1">
    <source>
        <dbReference type="ARBA" id="ARBA00022612"/>
    </source>
</evidence>
<dbReference type="GO" id="GO:0008233">
    <property type="term" value="F:peptidase activity"/>
    <property type="evidence" value="ECO:0007669"/>
    <property type="project" value="UniProtKB-KW"/>
</dbReference>
<dbReference type="RefSeq" id="YP_009207604.1">
    <property type="nucleotide sequence ID" value="NC_028895.1"/>
</dbReference>
<evidence type="ECO:0000313" key="8">
    <source>
        <dbReference type="Proteomes" id="UP000031804"/>
    </source>
</evidence>
<feature type="domain" description="Prohead serine protease" evidence="6">
    <location>
        <begin position="22"/>
        <end position="163"/>
    </location>
</feature>
<evidence type="ECO:0000313" key="7">
    <source>
        <dbReference type="EMBL" id="AJF40906.1"/>
    </source>
</evidence>
<evidence type="ECO:0000259" key="6">
    <source>
        <dbReference type="Pfam" id="PF04586"/>
    </source>
</evidence>
<organism evidence="7 8">
    <name type="scientific">Vibrio phage phi 3</name>
    <dbReference type="NCBI Taxonomy" id="1589298"/>
    <lineage>
        <taxon>Viruses</taxon>
        <taxon>Duplodnaviria</taxon>
        <taxon>Heunggongvirae</taxon>
        <taxon>Uroviricota</taxon>
        <taxon>Caudoviricetes</taxon>
        <taxon>Demerecviridae</taxon>
        <taxon>Ermolyevavirinae</taxon>
        <taxon>Jesfedecavirus</taxon>
        <taxon>Jesfedecavirus phi3</taxon>
    </lineage>
</organism>
<keyword evidence="3" id="KW-0378">Hydrolase</keyword>
<dbReference type="GO" id="GO:0046797">
    <property type="term" value="P:viral procapsid maturation"/>
    <property type="evidence" value="ECO:0007669"/>
    <property type="project" value="UniProtKB-KW"/>
</dbReference>
<keyword evidence="8" id="KW-1185">Reference proteome</keyword>
<keyword evidence="1" id="KW-1188">Viral release from host cell</keyword>
<accession>A0A0B5GYX0</accession>
<evidence type="ECO:0000256" key="2">
    <source>
        <dbReference type="ARBA" id="ARBA00022670"/>
    </source>
</evidence>
<dbReference type="EMBL" id="KP280063">
    <property type="protein sequence ID" value="AJF40906.1"/>
    <property type="molecule type" value="Genomic_DNA"/>
</dbReference>
<keyword evidence="2 7" id="KW-0645">Protease</keyword>
<evidence type="ECO:0000256" key="5">
    <source>
        <dbReference type="ARBA" id="ARBA00023045"/>
    </source>
</evidence>
<keyword evidence="4" id="KW-0118">Viral capsid assembly</keyword>
<name>A0A0B5GYX0_9CAUD</name>
<dbReference type="Proteomes" id="UP000031804">
    <property type="component" value="Segment"/>
</dbReference>
<dbReference type="InterPro" id="IPR054613">
    <property type="entry name" value="Peptidase_S78_dom"/>
</dbReference>
<dbReference type="GO" id="GO:0006508">
    <property type="term" value="P:proteolysis"/>
    <property type="evidence" value="ECO:0007669"/>
    <property type="project" value="UniProtKB-KW"/>
</dbReference>
<dbReference type="Pfam" id="PF04586">
    <property type="entry name" value="Peptidase_S78"/>
    <property type="match status" value="1"/>
</dbReference>
<dbReference type="InterPro" id="IPR006433">
    <property type="entry name" value="Prohead_protease"/>
</dbReference>
<dbReference type="KEGG" id="vg:26634117"/>
<proteinExistence type="predicted"/>
<dbReference type="NCBIfam" id="TIGR01543">
    <property type="entry name" value="proheadase_HK97"/>
    <property type="match status" value="1"/>
</dbReference>
<sequence length="203" mass="22697">MKLSNPVDISLSAFFEAETKAAANEQESEKLVIRGFANTVTRDRAGDVIPKDAWLAPSAMTNYKKNPIILAFHNHSKPIGKMVDYEITDAGLLIEAEISKADMGVYNLIKDGILKTFSVGFRILDAEWKKNEDIYLIKELELYEISVVSVPCNQDSVFEVAKSLNASDYELFRKQLRGSDSQPNNEPDVLEKLALALGIRKEN</sequence>
<gene>
    <name evidence="7" type="ORF">SBVP3_00139</name>
</gene>
<reference evidence="7 8" key="1">
    <citation type="submission" date="2014-12" db="EMBL/GenBank/DDBJ databases">
        <title>Complete genome sequences of three Vibrio cholerae specific bacteriophages.</title>
        <authorList>
            <person name="Bhandare S.G."/>
            <person name="Warry A."/>
            <person name="Emes R.D."/>
            <person name="Hooton S.P.T."/>
            <person name="Barrow P.A."/>
            <person name="Atterbury R.J."/>
        </authorList>
    </citation>
    <scope>NUCLEOTIDE SEQUENCE [LARGE SCALE GENOMIC DNA]</scope>
</reference>